<organism evidence="3 4">
    <name type="scientific">Miscanthus lutarioriparius</name>
    <dbReference type="NCBI Taxonomy" id="422564"/>
    <lineage>
        <taxon>Eukaryota</taxon>
        <taxon>Viridiplantae</taxon>
        <taxon>Streptophyta</taxon>
        <taxon>Embryophyta</taxon>
        <taxon>Tracheophyta</taxon>
        <taxon>Spermatophyta</taxon>
        <taxon>Magnoliopsida</taxon>
        <taxon>Liliopsida</taxon>
        <taxon>Poales</taxon>
        <taxon>Poaceae</taxon>
        <taxon>PACMAD clade</taxon>
        <taxon>Panicoideae</taxon>
        <taxon>Andropogonodae</taxon>
        <taxon>Andropogoneae</taxon>
        <taxon>Saccharinae</taxon>
        <taxon>Miscanthus</taxon>
    </lineage>
</organism>
<dbReference type="Pfam" id="PF07714">
    <property type="entry name" value="PK_Tyr_Ser-Thr"/>
    <property type="match status" value="1"/>
</dbReference>
<dbReference type="InterPro" id="IPR001245">
    <property type="entry name" value="Ser-Thr/Tyr_kinase_cat_dom"/>
</dbReference>
<sequence>MASQQSLASTLPTNLPATFMKEITNDFSAERKIGHSVFGTVYEGALADGRMIAVKKLVENTLAAPGKAFDTEVTNLMAIKHENIVQLVGYCHEAQKKVIQHNGRYVHQNWRTDEQIIYKYPSLDSNGLQQVKACIEIGLKCVEADRRKRPSIVDIVDRLNGKRVPIFYQEQETAKKGGKKKENGSKEQQTVKKGGKLAIEIRKGKKGRGTAAMSGALQRRKTCRRWATWKFRRPVTATATATRSARMAARQGRQPSGGLRGQRGTALGEDGAAQPDADGAAQLSARTATGRPDSDGAAVDDAFE</sequence>
<dbReference type="SUPFAM" id="SSF56112">
    <property type="entry name" value="Protein kinase-like (PK-like)"/>
    <property type="match status" value="1"/>
</dbReference>
<feature type="region of interest" description="Disordered" evidence="1">
    <location>
        <begin position="171"/>
        <end position="217"/>
    </location>
</feature>
<feature type="domain" description="Tyrosine-protein kinase catalytic" evidence="2">
    <location>
        <begin position="27"/>
        <end position="159"/>
    </location>
</feature>
<dbReference type="InterPro" id="IPR020635">
    <property type="entry name" value="Tyr_kinase_cat_dom"/>
</dbReference>
<dbReference type="AlphaFoldDB" id="A0A811QEI1"/>
<dbReference type="Gene3D" id="3.30.200.20">
    <property type="entry name" value="Phosphorylase Kinase, domain 1"/>
    <property type="match status" value="1"/>
</dbReference>
<reference evidence="3" key="1">
    <citation type="submission" date="2020-10" db="EMBL/GenBank/DDBJ databases">
        <authorList>
            <person name="Han B."/>
            <person name="Lu T."/>
            <person name="Zhao Q."/>
            <person name="Huang X."/>
            <person name="Zhao Y."/>
        </authorList>
    </citation>
    <scope>NUCLEOTIDE SEQUENCE</scope>
</reference>
<dbReference type="PANTHER" id="PTHR45707:SF59">
    <property type="entry name" value="PROTEIN KINASE DOMAIN-CONTAINING PROTEIN"/>
    <property type="match status" value="1"/>
</dbReference>
<dbReference type="OrthoDB" id="694256at2759"/>
<evidence type="ECO:0000313" key="3">
    <source>
        <dbReference type="EMBL" id="CAD6254155.1"/>
    </source>
</evidence>
<accession>A0A811QEI1</accession>
<dbReference type="GO" id="GO:0004713">
    <property type="term" value="F:protein tyrosine kinase activity"/>
    <property type="evidence" value="ECO:0007669"/>
    <property type="project" value="InterPro"/>
</dbReference>
<name>A0A811QEI1_9POAL</name>
<evidence type="ECO:0000256" key="1">
    <source>
        <dbReference type="SAM" id="MobiDB-lite"/>
    </source>
</evidence>
<dbReference type="PANTHER" id="PTHR45707">
    <property type="entry name" value="C2 CALCIUM/LIPID-BINDING PLANT PHOSPHORIBOSYLTRANSFERASE FAMILY PROTEIN"/>
    <property type="match status" value="1"/>
</dbReference>
<feature type="compositionally biased region" description="Basic and acidic residues" evidence="1">
    <location>
        <begin position="172"/>
        <end position="185"/>
    </location>
</feature>
<dbReference type="FunFam" id="3.30.200.20:FF:000465">
    <property type="entry name" value="Cysteine-rich receptor-like protein kinase 6"/>
    <property type="match status" value="1"/>
</dbReference>
<dbReference type="InterPro" id="IPR011009">
    <property type="entry name" value="Kinase-like_dom_sf"/>
</dbReference>
<protein>
    <recommendedName>
        <fullName evidence="2">Tyrosine-protein kinase catalytic domain-containing protein</fullName>
    </recommendedName>
</protein>
<keyword evidence="4" id="KW-1185">Reference proteome</keyword>
<gene>
    <name evidence="3" type="ORF">NCGR_LOCUS37762</name>
</gene>
<dbReference type="SMART" id="SM00219">
    <property type="entry name" value="TyrKc"/>
    <property type="match status" value="1"/>
</dbReference>
<feature type="region of interest" description="Disordered" evidence="1">
    <location>
        <begin position="235"/>
        <end position="304"/>
    </location>
</feature>
<comment type="caution">
    <text evidence="3">The sequence shown here is derived from an EMBL/GenBank/DDBJ whole genome shotgun (WGS) entry which is preliminary data.</text>
</comment>
<dbReference type="Proteomes" id="UP000604825">
    <property type="component" value="Unassembled WGS sequence"/>
</dbReference>
<dbReference type="EMBL" id="CAJGYO010000009">
    <property type="protein sequence ID" value="CAD6254155.1"/>
    <property type="molecule type" value="Genomic_DNA"/>
</dbReference>
<evidence type="ECO:0000313" key="4">
    <source>
        <dbReference type="Proteomes" id="UP000604825"/>
    </source>
</evidence>
<feature type="compositionally biased region" description="Low complexity" evidence="1">
    <location>
        <begin position="235"/>
        <end position="250"/>
    </location>
</feature>
<feature type="compositionally biased region" description="Low complexity" evidence="1">
    <location>
        <begin position="270"/>
        <end position="282"/>
    </location>
</feature>
<evidence type="ECO:0000259" key="2">
    <source>
        <dbReference type="SMART" id="SM00219"/>
    </source>
</evidence>
<proteinExistence type="predicted"/>